<evidence type="ECO:0000313" key="1">
    <source>
        <dbReference type="EMBL" id="ROI13745.1"/>
    </source>
</evidence>
<dbReference type="AlphaFoldDB" id="A0A3N0X9B4"/>
<dbReference type="EMBL" id="RJTU01000047">
    <property type="protein sequence ID" value="ROI13745.1"/>
    <property type="molecule type" value="Genomic_DNA"/>
</dbReference>
<name>A0A3N0X9B4_9FLAO</name>
<evidence type="ECO:0000313" key="2">
    <source>
        <dbReference type="Proteomes" id="UP000267623"/>
    </source>
</evidence>
<comment type="caution">
    <text evidence="1">The sequence shown here is derived from an EMBL/GenBank/DDBJ whole genome shotgun (WGS) entry which is preliminary data.</text>
</comment>
<proteinExistence type="predicted"/>
<organism evidence="1 2">
    <name type="scientific">Epilithonimonas hominis</name>
    <dbReference type="NCBI Taxonomy" id="420404"/>
    <lineage>
        <taxon>Bacteria</taxon>
        <taxon>Pseudomonadati</taxon>
        <taxon>Bacteroidota</taxon>
        <taxon>Flavobacteriia</taxon>
        <taxon>Flavobacteriales</taxon>
        <taxon>Weeksellaceae</taxon>
        <taxon>Chryseobacterium group</taxon>
        <taxon>Epilithonimonas</taxon>
    </lineage>
</organism>
<reference evidence="2" key="1">
    <citation type="submission" date="2018-11" db="EMBL/GenBank/DDBJ databases">
        <title>Proposal to divide the Flavobacteriaceae and reorganize its genera based on Amino Acid Identity values calculated from whole genome sequences.</title>
        <authorList>
            <person name="Nicholson A.C."/>
            <person name="Gulvik C.A."/>
            <person name="Whitney A.M."/>
            <person name="Humrighouse B.W."/>
            <person name="Bell M."/>
            <person name="Holmes B."/>
            <person name="Steigerwalt A."/>
            <person name="Villarma A."/>
            <person name="Sheth M."/>
            <person name="Batra D."/>
            <person name="Pryor J."/>
            <person name="Bernardet J.-F."/>
            <person name="Hugo C."/>
            <person name="Kampfer P."/>
            <person name="Newman J."/>
            <person name="Mcquiston J.R."/>
        </authorList>
    </citation>
    <scope>NUCLEOTIDE SEQUENCE [LARGE SCALE GENOMIC DNA]</scope>
    <source>
        <strain evidence="2">DSM 22165</strain>
    </source>
</reference>
<dbReference type="Proteomes" id="UP000267623">
    <property type="component" value="Unassembled WGS sequence"/>
</dbReference>
<reference evidence="2" key="2">
    <citation type="submission" date="2018-11" db="EMBL/GenBank/DDBJ databases">
        <title>Proposal to divide the Flavobacteriaceae and reorganize its genera based on Amino Acid Identity values calculated from whole genome sequences.</title>
        <authorList>
            <person name="Nicholson A.C."/>
            <person name="Gulvik C.A."/>
            <person name="Whitney A.M."/>
            <person name="Humrighouse B.W."/>
            <person name="Bell M."/>
            <person name="Holmes B."/>
            <person name="Steigerwalt A."/>
            <person name="Villarma A."/>
            <person name="Sheth M."/>
            <person name="Batra D."/>
            <person name="Pryor J."/>
            <person name="Bernardet J.-F."/>
            <person name="Hugo C."/>
            <person name="Kampfer P."/>
            <person name="Newman J."/>
            <person name="Mcquiston J."/>
        </authorList>
    </citation>
    <scope>NUCLEOTIDE SEQUENCE [LARGE SCALE GENOMIC DNA]</scope>
    <source>
        <strain evidence="2">DSM 22165</strain>
    </source>
</reference>
<gene>
    <name evidence="1" type="ORF">EGH73_07030</name>
</gene>
<accession>A0A3N0X9B4</accession>
<protein>
    <submittedName>
        <fullName evidence="1">Uncharacterized protein</fullName>
    </submittedName>
</protein>
<sequence>MGNENVSFSTGNFFMRGNRPSTKEYVIDGIPYPNGKQFDKVIIQGFSKDVQNLRYNAYDDEMEFQENATTYFTNKEENLKINFPTLKKIYKTVNYSIDGKSKFGYLVLLLDNPKYSLYKREKVELLKGEKSPSAYGKDANDYYSKQKDIYLIEKDKKFIKFPKNKKEFLDEFNFLSKDEFENYLKINNINFSKEDSLIKLIQFLNQ</sequence>